<sequence length="38" mass="4366">MTTQNLFERAVGYEYAFILSSAVSNDGFYIISTDQKER</sequence>
<dbReference type="Proteomes" id="UP000054058">
    <property type="component" value="Unassembled WGS sequence"/>
</dbReference>
<proteinExistence type="predicted"/>
<protein>
    <submittedName>
        <fullName evidence="1">Uncharacterized protein</fullName>
    </submittedName>
</protein>
<keyword evidence="2" id="KW-1185">Reference proteome</keyword>
<dbReference type="AlphaFoldDB" id="X7E5H1"/>
<reference evidence="1 2" key="1">
    <citation type="submission" date="2014-01" db="EMBL/GenBank/DDBJ databases">
        <title>Marinomonas ushuaiensis DSM 15871 Genome Sequencing.</title>
        <authorList>
            <person name="Lai Q."/>
            <person name="Shao Z.S."/>
        </authorList>
    </citation>
    <scope>NUCLEOTIDE SEQUENCE [LARGE SCALE GENOMIC DNA]</scope>
    <source>
        <strain evidence="1 2">DSM 15871</strain>
    </source>
</reference>
<accession>X7E5H1</accession>
<name>X7E5H1_9GAMM</name>
<comment type="caution">
    <text evidence="1">The sequence shown here is derived from an EMBL/GenBank/DDBJ whole genome shotgun (WGS) entry which is preliminary data.</text>
</comment>
<dbReference type="EMBL" id="JAMB01000009">
    <property type="protein sequence ID" value="ETX10396.1"/>
    <property type="molecule type" value="Genomic_DNA"/>
</dbReference>
<dbReference type="PATRIC" id="fig|1122207.3.peg.2186"/>
<evidence type="ECO:0000313" key="2">
    <source>
        <dbReference type="Proteomes" id="UP000054058"/>
    </source>
</evidence>
<evidence type="ECO:0000313" key="1">
    <source>
        <dbReference type="EMBL" id="ETX10396.1"/>
    </source>
</evidence>
<gene>
    <name evidence="1" type="ORF">MUS1_15185</name>
</gene>
<organism evidence="1 2">
    <name type="scientific">Marinomonas ushuaiensis DSM 15871</name>
    <dbReference type="NCBI Taxonomy" id="1122207"/>
    <lineage>
        <taxon>Bacteria</taxon>
        <taxon>Pseudomonadati</taxon>
        <taxon>Pseudomonadota</taxon>
        <taxon>Gammaproteobacteria</taxon>
        <taxon>Oceanospirillales</taxon>
        <taxon>Oceanospirillaceae</taxon>
        <taxon>Marinomonas</taxon>
    </lineage>
</organism>